<comment type="caution">
    <text evidence="2">The sequence shown here is derived from an EMBL/GenBank/DDBJ whole genome shotgun (WGS) entry which is preliminary data.</text>
</comment>
<dbReference type="PROSITE" id="PS51819">
    <property type="entry name" value="VOC"/>
    <property type="match status" value="1"/>
</dbReference>
<dbReference type="InterPro" id="IPR050383">
    <property type="entry name" value="GlyoxalaseI/FosfomycinResist"/>
</dbReference>
<dbReference type="EMBL" id="JAAVNE010000037">
    <property type="protein sequence ID" value="NKC33079.1"/>
    <property type="molecule type" value="Genomic_DNA"/>
</dbReference>
<dbReference type="RefSeq" id="WP_168033813.1">
    <property type="nucleotide sequence ID" value="NZ_JAAVNE010000037.1"/>
</dbReference>
<dbReference type="InterPro" id="IPR029068">
    <property type="entry name" value="Glyas_Bleomycin-R_OHBP_Dase"/>
</dbReference>
<dbReference type="SUPFAM" id="SSF54593">
    <property type="entry name" value="Glyoxalase/Bleomycin resistance protein/Dihydroxybiphenyl dioxygenase"/>
    <property type="match status" value="1"/>
</dbReference>
<keyword evidence="3" id="KW-1185">Reference proteome</keyword>
<dbReference type="CDD" id="cd07253">
    <property type="entry name" value="GLOD5"/>
    <property type="match status" value="1"/>
</dbReference>
<dbReference type="PANTHER" id="PTHR21366">
    <property type="entry name" value="GLYOXALASE FAMILY PROTEIN"/>
    <property type="match status" value="1"/>
</dbReference>
<name>A0ABX1E795_9PROT</name>
<feature type="domain" description="VOC" evidence="1">
    <location>
        <begin position="7"/>
        <end position="131"/>
    </location>
</feature>
<dbReference type="Proteomes" id="UP000787635">
    <property type="component" value="Unassembled WGS sequence"/>
</dbReference>
<dbReference type="InterPro" id="IPR037523">
    <property type="entry name" value="VOC_core"/>
</dbReference>
<evidence type="ECO:0000313" key="2">
    <source>
        <dbReference type="EMBL" id="NKC33079.1"/>
    </source>
</evidence>
<accession>A0ABX1E795</accession>
<dbReference type="InterPro" id="IPR004360">
    <property type="entry name" value="Glyas_Fos-R_dOase_dom"/>
</dbReference>
<reference evidence="2 3" key="1">
    <citation type="submission" date="2020-03" db="EMBL/GenBank/DDBJ databases">
        <title>Roseomonas selenitidurans sp. nov. isolated from urban soil.</title>
        <authorList>
            <person name="Liu H."/>
        </authorList>
    </citation>
    <scope>NUCLEOTIDE SEQUENCE [LARGE SCALE GENOMIC DNA]</scope>
    <source>
        <strain evidence="2 3">BU-1</strain>
    </source>
</reference>
<sequence>MRFAVDRLDHLVITCTDVETSANWYQRVLGMERETFGDQQRRTAVKFGGQKINLRPRGATQAEWFSSVVAEPGTQDLCFVVTVAAEDIAEHLRGCGVTVELGPVAKAGALGPITSVYCRDPDGNLIEIATYGDRFPE</sequence>
<gene>
    <name evidence="2" type="ORF">HEQ75_19605</name>
</gene>
<evidence type="ECO:0000313" key="3">
    <source>
        <dbReference type="Proteomes" id="UP000787635"/>
    </source>
</evidence>
<proteinExistence type="predicted"/>
<organism evidence="2 3">
    <name type="scientific">Falsiroseomonas selenitidurans</name>
    <dbReference type="NCBI Taxonomy" id="2716335"/>
    <lineage>
        <taxon>Bacteria</taxon>
        <taxon>Pseudomonadati</taxon>
        <taxon>Pseudomonadota</taxon>
        <taxon>Alphaproteobacteria</taxon>
        <taxon>Acetobacterales</taxon>
        <taxon>Roseomonadaceae</taxon>
        <taxon>Falsiroseomonas</taxon>
    </lineage>
</organism>
<dbReference type="PANTHER" id="PTHR21366:SF14">
    <property type="entry name" value="GLYOXALASE DOMAIN-CONTAINING PROTEIN 5"/>
    <property type="match status" value="1"/>
</dbReference>
<evidence type="ECO:0000259" key="1">
    <source>
        <dbReference type="PROSITE" id="PS51819"/>
    </source>
</evidence>
<protein>
    <submittedName>
        <fullName evidence="2">VOC family protein</fullName>
    </submittedName>
</protein>
<dbReference type="Pfam" id="PF00903">
    <property type="entry name" value="Glyoxalase"/>
    <property type="match status" value="1"/>
</dbReference>
<dbReference type="Gene3D" id="3.10.180.10">
    <property type="entry name" value="2,3-Dihydroxybiphenyl 1,2-Dioxygenase, domain 1"/>
    <property type="match status" value="1"/>
</dbReference>